<name>A0ABX7GWH7_9GAMM</name>
<keyword evidence="3" id="KW-0328">Glycosyltransferase</keyword>
<feature type="transmembrane region" description="Helical" evidence="8">
    <location>
        <begin position="334"/>
        <end position="362"/>
    </location>
</feature>
<proteinExistence type="predicted"/>
<feature type="transmembrane region" description="Helical" evidence="8">
    <location>
        <begin position="374"/>
        <end position="395"/>
    </location>
</feature>
<evidence type="ECO:0000256" key="1">
    <source>
        <dbReference type="ARBA" id="ARBA00004651"/>
    </source>
</evidence>
<keyword evidence="5 8" id="KW-0812">Transmembrane</keyword>
<evidence type="ECO:0000256" key="4">
    <source>
        <dbReference type="ARBA" id="ARBA00022679"/>
    </source>
</evidence>
<keyword evidence="7 8" id="KW-0472">Membrane</keyword>
<feature type="transmembrane region" description="Helical" evidence="8">
    <location>
        <begin position="127"/>
        <end position="146"/>
    </location>
</feature>
<keyword evidence="4" id="KW-0808">Transferase</keyword>
<dbReference type="Proteomes" id="UP000663181">
    <property type="component" value="Chromosome"/>
</dbReference>
<evidence type="ECO:0000256" key="2">
    <source>
        <dbReference type="ARBA" id="ARBA00022475"/>
    </source>
</evidence>
<sequence length="441" mass="48722">MALALRWYYVTVTIVPQPLSGDAGQYYACAWNLLHHGIFSSSKPGSPLVVPDNYRDPAYPLFLALWIKALGPGRISYGTTLLCQALLGAETVGISMQICRRWLSIRWAAAAGLLMAVWPHSIATNDFLLTETLSGFLCALGILLWVKACQHKSLGKALASGLTLGMAALTNAVLQPFGILLAILIAWRAPALRKTCLILALASAALPLAWGLRNVHLPNTDIHASSKGRALQNLIQGSWPTYHSAWRTSKLGSEAAKIEATADLNAMNGEYEQLLSSPLKGIKVVMQRMQQHPVTYLTWYLFKKPYQLWGWEIEIGQGDIYPYAVINSPFQVHVAWIALAAICHALNPWLLWLSLACLLMTWREQCARANTSLPSLSIISVIALLAFVTLIYCILQAEPRYATPFRNLEIALAFTTLANLSARWSAYQGTLHRQKALHETH</sequence>
<evidence type="ECO:0000256" key="8">
    <source>
        <dbReference type="SAM" id="Phobius"/>
    </source>
</evidence>
<keyword evidence="6 8" id="KW-1133">Transmembrane helix</keyword>
<reference evidence="9 10" key="1">
    <citation type="submission" date="2020-10" db="EMBL/GenBank/DDBJ databases">
        <title>Phylogeny of dyella-like bacteria.</title>
        <authorList>
            <person name="Fu J."/>
        </authorList>
    </citation>
    <scope>NUCLEOTIDE SEQUENCE [LARGE SCALE GENOMIC DNA]</scope>
    <source>
        <strain evidence="9 10">DHOB09</strain>
    </source>
</reference>
<comment type="subcellular location">
    <subcellularLocation>
        <location evidence="1">Cell membrane</location>
        <topology evidence="1">Multi-pass membrane protein</topology>
    </subcellularLocation>
</comment>
<gene>
    <name evidence="9" type="ORF">ISN74_03200</name>
</gene>
<feature type="transmembrane region" description="Helical" evidence="8">
    <location>
        <begin position="103"/>
        <end position="121"/>
    </location>
</feature>
<feature type="transmembrane region" description="Helical" evidence="8">
    <location>
        <begin position="158"/>
        <end position="185"/>
    </location>
</feature>
<dbReference type="EMBL" id="CP064030">
    <property type="protein sequence ID" value="QRN54403.1"/>
    <property type="molecule type" value="Genomic_DNA"/>
</dbReference>
<keyword evidence="10" id="KW-1185">Reference proteome</keyword>
<evidence type="ECO:0000256" key="5">
    <source>
        <dbReference type="ARBA" id="ARBA00022692"/>
    </source>
</evidence>
<dbReference type="InterPro" id="IPR050297">
    <property type="entry name" value="LipidA_mod_glycosyltrf_83"/>
</dbReference>
<keyword evidence="2" id="KW-1003">Cell membrane</keyword>
<dbReference type="RefSeq" id="WP_188797338.1">
    <property type="nucleotide sequence ID" value="NZ_BMIZ01000001.1"/>
</dbReference>
<evidence type="ECO:0000256" key="6">
    <source>
        <dbReference type="ARBA" id="ARBA00022989"/>
    </source>
</evidence>
<evidence type="ECO:0000256" key="3">
    <source>
        <dbReference type="ARBA" id="ARBA00022676"/>
    </source>
</evidence>
<evidence type="ECO:0000313" key="9">
    <source>
        <dbReference type="EMBL" id="QRN54403.1"/>
    </source>
</evidence>
<dbReference type="PANTHER" id="PTHR33908:SF11">
    <property type="entry name" value="MEMBRANE PROTEIN"/>
    <property type="match status" value="1"/>
</dbReference>
<evidence type="ECO:0000313" key="10">
    <source>
        <dbReference type="Proteomes" id="UP000663181"/>
    </source>
</evidence>
<protein>
    <submittedName>
        <fullName evidence="9">Glycosyltransferase family 39 protein</fullName>
    </submittedName>
</protein>
<organism evidence="9 10">
    <name type="scientific">Dyella caseinilytica</name>
    <dbReference type="NCBI Taxonomy" id="1849581"/>
    <lineage>
        <taxon>Bacteria</taxon>
        <taxon>Pseudomonadati</taxon>
        <taxon>Pseudomonadota</taxon>
        <taxon>Gammaproteobacteria</taxon>
        <taxon>Lysobacterales</taxon>
        <taxon>Rhodanobacteraceae</taxon>
        <taxon>Dyella</taxon>
    </lineage>
</organism>
<dbReference type="PANTHER" id="PTHR33908">
    <property type="entry name" value="MANNOSYLTRANSFERASE YKCB-RELATED"/>
    <property type="match status" value="1"/>
</dbReference>
<accession>A0ABX7GWH7</accession>
<evidence type="ECO:0000256" key="7">
    <source>
        <dbReference type="ARBA" id="ARBA00023136"/>
    </source>
</evidence>